<dbReference type="Proteomes" id="UP000009046">
    <property type="component" value="Unassembled WGS sequence"/>
</dbReference>
<evidence type="ECO:0000256" key="2">
    <source>
        <dbReference type="ARBA" id="ARBA00007232"/>
    </source>
</evidence>
<gene>
    <name evidence="10" type="primary">8230070</name>
    <name evidence="9" type="ORF">Phum_PHUM232230</name>
</gene>
<dbReference type="AlphaFoldDB" id="E0VIS4"/>
<protein>
    <recommendedName>
        <fullName evidence="7">Large ribosomal subunit protein mL52</fullName>
    </recommendedName>
    <alternativeName>
        <fullName evidence="8">39S ribosomal protein L52, mitochondrial</fullName>
    </alternativeName>
</protein>
<sequence>MAASRTFNIIGSKIPKHCKQSFSTSTCIQNKWRLQNGLEQNTTSYSPLTKLPDYSFVDGRPIILSWRKVQLLEREKQICEKISRLSNELDVGLKNYYEKQKEIENRKQKILDNKLKPKGKSLLKKL</sequence>
<evidence type="ECO:0000256" key="5">
    <source>
        <dbReference type="ARBA" id="ARBA00023128"/>
    </source>
</evidence>
<organism>
    <name type="scientific">Pediculus humanus subsp. corporis</name>
    <name type="common">Body louse</name>
    <dbReference type="NCBI Taxonomy" id="121224"/>
    <lineage>
        <taxon>Eukaryota</taxon>
        <taxon>Metazoa</taxon>
        <taxon>Ecdysozoa</taxon>
        <taxon>Arthropoda</taxon>
        <taxon>Hexapoda</taxon>
        <taxon>Insecta</taxon>
        <taxon>Pterygota</taxon>
        <taxon>Neoptera</taxon>
        <taxon>Paraneoptera</taxon>
        <taxon>Psocodea</taxon>
        <taxon>Troctomorpha</taxon>
        <taxon>Phthiraptera</taxon>
        <taxon>Anoplura</taxon>
        <taxon>Pediculidae</taxon>
        <taxon>Pediculus</taxon>
    </lineage>
</organism>
<dbReference type="OMA" id="RSIDQKW"/>
<dbReference type="OrthoDB" id="10249237at2759"/>
<keyword evidence="11" id="KW-1185">Reference proteome</keyword>
<evidence type="ECO:0000256" key="3">
    <source>
        <dbReference type="ARBA" id="ARBA00022946"/>
    </source>
</evidence>
<name>E0VIS4_PEDHC</name>
<dbReference type="GO" id="GO:0005762">
    <property type="term" value="C:mitochondrial large ribosomal subunit"/>
    <property type="evidence" value="ECO:0007669"/>
    <property type="project" value="InterPro"/>
</dbReference>
<dbReference type="InterPro" id="IPR034596">
    <property type="entry name" value="Ribosomal_mL52"/>
</dbReference>
<dbReference type="PANTHER" id="PTHR34090">
    <property type="entry name" value="39S RIBOSOMAL PROTEIN L52, MITOCHONDRIAL"/>
    <property type="match status" value="1"/>
</dbReference>
<evidence type="ECO:0000256" key="4">
    <source>
        <dbReference type="ARBA" id="ARBA00022980"/>
    </source>
</evidence>
<dbReference type="STRING" id="121224.E0VIS4"/>
<comment type="similarity">
    <text evidence="2">Belongs to the mitochondrion-specific ribosomal protein mL52 family.</text>
</comment>
<dbReference type="KEGG" id="phu:Phum_PHUM232230"/>
<evidence type="ECO:0000313" key="11">
    <source>
        <dbReference type="Proteomes" id="UP000009046"/>
    </source>
</evidence>
<proteinExistence type="inferred from homology"/>
<evidence type="ECO:0000256" key="1">
    <source>
        <dbReference type="ARBA" id="ARBA00004173"/>
    </source>
</evidence>
<reference evidence="9" key="1">
    <citation type="submission" date="2007-04" db="EMBL/GenBank/DDBJ databases">
        <title>Annotation of Pediculus humanus corporis strain USDA.</title>
        <authorList>
            <person name="Kirkness E."/>
            <person name="Hannick L."/>
            <person name="Hass B."/>
            <person name="Bruggner R."/>
            <person name="Lawson D."/>
            <person name="Bidwell S."/>
            <person name="Joardar V."/>
            <person name="Caler E."/>
            <person name="Walenz B."/>
            <person name="Inman J."/>
            <person name="Schobel S."/>
            <person name="Galinsky K."/>
            <person name="Amedeo P."/>
            <person name="Strausberg R."/>
        </authorList>
    </citation>
    <scope>NUCLEOTIDE SEQUENCE</scope>
    <source>
        <strain evidence="9">USDA</strain>
    </source>
</reference>
<dbReference type="EMBL" id="DS235205">
    <property type="protein sequence ID" value="EEB13280.1"/>
    <property type="molecule type" value="Genomic_DNA"/>
</dbReference>
<dbReference type="PANTHER" id="PTHR34090:SF1">
    <property type="entry name" value="LARGE RIBOSOMAL SUBUNIT PROTEIN ML52"/>
    <property type="match status" value="1"/>
</dbReference>
<dbReference type="CTD" id="8230070"/>
<dbReference type="HOGENOM" id="CLU_135844_1_0_1"/>
<evidence type="ECO:0000313" key="10">
    <source>
        <dbReference type="EnsemblMetazoa" id="PHUM232230-PA"/>
    </source>
</evidence>
<keyword evidence="5" id="KW-0496">Mitochondrion</keyword>
<dbReference type="Pfam" id="PF18699">
    <property type="entry name" value="MRPL52"/>
    <property type="match status" value="1"/>
</dbReference>
<comment type="subcellular location">
    <subcellularLocation>
        <location evidence="1">Mitochondrion</location>
    </subcellularLocation>
</comment>
<dbReference type="InParanoid" id="E0VIS4"/>
<evidence type="ECO:0000256" key="8">
    <source>
        <dbReference type="ARBA" id="ARBA00035425"/>
    </source>
</evidence>
<keyword evidence="3" id="KW-0809">Transit peptide</keyword>
<dbReference type="VEuPathDB" id="VectorBase:PHUM232230"/>
<dbReference type="GO" id="GO:0003735">
    <property type="term" value="F:structural constituent of ribosome"/>
    <property type="evidence" value="ECO:0007669"/>
    <property type="project" value="InterPro"/>
</dbReference>
<evidence type="ECO:0000256" key="6">
    <source>
        <dbReference type="ARBA" id="ARBA00023274"/>
    </source>
</evidence>
<keyword evidence="6" id="KW-0687">Ribonucleoprotein</keyword>
<evidence type="ECO:0000256" key="7">
    <source>
        <dbReference type="ARBA" id="ARBA00035181"/>
    </source>
</evidence>
<reference evidence="9" key="2">
    <citation type="submission" date="2007-04" db="EMBL/GenBank/DDBJ databases">
        <title>The genome of the human body louse.</title>
        <authorList>
            <consortium name="The Human Body Louse Genome Consortium"/>
            <person name="Kirkness E."/>
            <person name="Walenz B."/>
            <person name="Hass B."/>
            <person name="Bruggner R."/>
            <person name="Strausberg R."/>
        </authorList>
    </citation>
    <scope>NUCLEOTIDE SEQUENCE</scope>
    <source>
        <strain evidence="9">USDA</strain>
    </source>
</reference>
<dbReference type="GeneID" id="8230070"/>
<dbReference type="EnsemblMetazoa" id="PHUM232230-RA">
    <property type="protein sequence ID" value="PHUM232230-PA"/>
    <property type="gene ID" value="PHUM232230"/>
</dbReference>
<dbReference type="GO" id="GO:0032543">
    <property type="term" value="P:mitochondrial translation"/>
    <property type="evidence" value="ECO:0007669"/>
    <property type="project" value="InterPro"/>
</dbReference>
<dbReference type="FunCoup" id="E0VIS4">
    <property type="interactions" value="322"/>
</dbReference>
<dbReference type="eggNOG" id="ENOG502S4I0">
    <property type="taxonomic scope" value="Eukaryota"/>
</dbReference>
<dbReference type="EMBL" id="AAZO01002693">
    <property type="status" value="NOT_ANNOTATED_CDS"/>
    <property type="molecule type" value="Genomic_DNA"/>
</dbReference>
<accession>E0VIS4</accession>
<evidence type="ECO:0000313" key="9">
    <source>
        <dbReference type="EMBL" id="EEB13280.1"/>
    </source>
</evidence>
<dbReference type="RefSeq" id="XP_002426018.1">
    <property type="nucleotide sequence ID" value="XM_002425973.1"/>
</dbReference>
<keyword evidence="4 9" id="KW-0689">Ribosomal protein</keyword>
<reference evidence="10" key="3">
    <citation type="submission" date="2021-02" db="UniProtKB">
        <authorList>
            <consortium name="EnsemblMetazoa"/>
        </authorList>
    </citation>
    <scope>IDENTIFICATION</scope>
    <source>
        <strain evidence="10">USDA</strain>
    </source>
</reference>